<dbReference type="Gene3D" id="3.40.640.10">
    <property type="entry name" value="Type I PLP-dependent aspartate aminotransferase-like (Major domain)"/>
    <property type="match status" value="1"/>
</dbReference>
<proteinExistence type="predicted"/>
<dbReference type="AlphaFoldDB" id="A0A3B0TCL0"/>
<dbReference type="SUPFAM" id="SSF53383">
    <property type="entry name" value="PLP-dependent transferases"/>
    <property type="match status" value="1"/>
</dbReference>
<organism evidence="6">
    <name type="scientific">hydrothermal vent metagenome</name>
    <dbReference type="NCBI Taxonomy" id="652676"/>
    <lineage>
        <taxon>unclassified sequences</taxon>
        <taxon>metagenomes</taxon>
        <taxon>ecological metagenomes</taxon>
    </lineage>
</organism>
<evidence type="ECO:0000256" key="3">
    <source>
        <dbReference type="ARBA" id="ARBA00022679"/>
    </source>
</evidence>
<dbReference type="PANTHER" id="PTHR43807:SF20">
    <property type="entry name" value="FI04487P"/>
    <property type="match status" value="1"/>
</dbReference>
<dbReference type="CDD" id="cd00609">
    <property type="entry name" value="AAT_like"/>
    <property type="match status" value="1"/>
</dbReference>
<evidence type="ECO:0000259" key="5">
    <source>
        <dbReference type="Pfam" id="PF00155"/>
    </source>
</evidence>
<dbReference type="EMBL" id="UOEP01000001">
    <property type="protein sequence ID" value="VAW12262.1"/>
    <property type="molecule type" value="Genomic_DNA"/>
</dbReference>
<dbReference type="InterPro" id="IPR015424">
    <property type="entry name" value="PyrdxlP-dep_Trfase"/>
</dbReference>
<accession>A0A3B0TCL0</accession>
<dbReference type="PANTHER" id="PTHR43807">
    <property type="entry name" value="FI04487P"/>
    <property type="match status" value="1"/>
</dbReference>
<gene>
    <name evidence="6" type="ORF">MNBD_BACTEROID01-1529</name>
</gene>
<comment type="cofactor">
    <cofactor evidence="1">
        <name>pyridoxal 5'-phosphate</name>
        <dbReference type="ChEBI" id="CHEBI:597326"/>
    </cofactor>
</comment>
<dbReference type="Pfam" id="PF00155">
    <property type="entry name" value="Aminotran_1_2"/>
    <property type="match status" value="1"/>
</dbReference>
<dbReference type="GO" id="GO:0030170">
    <property type="term" value="F:pyridoxal phosphate binding"/>
    <property type="evidence" value="ECO:0007669"/>
    <property type="project" value="InterPro"/>
</dbReference>
<keyword evidence="4" id="KW-0663">Pyridoxal phosphate</keyword>
<dbReference type="GO" id="GO:0016212">
    <property type="term" value="F:kynurenine-oxoglutarate transaminase activity"/>
    <property type="evidence" value="ECO:0007669"/>
    <property type="project" value="TreeGrafter"/>
</dbReference>
<keyword evidence="2 6" id="KW-0032">Aminotransferase</keyword>
<name>A0A3B0TCL0_9ZZZZ</name>
<dbReference type="GO" id="GO:0005737">
    <property type="term" value="C:cytoplasm"/>
    <property type="evidence" value="ECO:0007669"/>
    <property type="project" value="TreeGrafter"/>
</dbReference>
<evidence type="ECO:0000313" key="6">
    <source>
        <dbReference type="EMBL" id="VAW12262.1"/>
    </source>
</evidence>
<evidence type="ECO:0000256" key="1">
    <source>
        <dbReference type="ARBA" id="ARBA00001933"/>
    </source>
</evidence>
<keyword evidence="3 6" id="KW-0808">Transferase</keyword>
<dbReference type="GO" id="GO:0004069">
    <property type="term" value="F:L-aspartate:2-oxoglutarate aminotransferase activity"/>
    <property type="evidence" value="ECO:0007669"/>
    <property type="project" value="UniProtKB-EC"/>
</dbReference>
<dbReference type="InterPro" id="IPR015422">
    <property type="entry name" value="PyrdxlP-dep_Trfase_small"/>
</dbReference>
<dbReference type="EC" id="2.6.1.1" evidence="6"/>
<dbReference type="InterPro" id="IPR051326">
    <property type="entry name" value="Kynurenine-oxoglutarate_AT"/>
</dbReference>
<protein>
    <submittedName>
        <fullName evidence="6">Aspartate aminotransferase</fullName>
        <ecNumber evidence="6">2.6.1.1</ecNumber>
    </submittedName>
</protein>
<dbReference type="Gene3D" id="3.90.1150.10">
    <property type="entry name" value="Aspartate Aminotransferase, domain 1"/>
    <property type="match status" value="1"/>
</dbReference>
<dbReference type="InterPro" id="IPR015421">
    <property type="entry name" value="PyrdxlP-dep_Trfase_major"/>
</dbReference>
<reference evidence="6" key="1">
    <citation type="submission" date="2018-06" db="EMBL/GenBank/DDBJ databases">
        <authorList>
            <person name="Zhirakovskaya E."/>
        </authorList>
    </citation>
    <scope>NUCLEOTIDE SEQUENCE</scope>
</reference>
<evidence type="ECO:0000256" key="2">
    <source>
        <dbReference type="ARBA" id="ARBA00022576"/>
    </source>
</evidence>
<evidence type="ECO:0000256" key="4">
    <source>
        <dbReference type="ARBA" id="ARBA00022898"/>
    </source>
</evidence>
<sequence>MQKDIFNDIKTLSEQHQAFDLSLESIEFPCPDMLALLANIYIKEGYNNYPPVEGIYSLRERISILIKKTRQINFDPEKEITVTSGIAQTVSAIISAFINEGDEVILFEPADIFYNPAIKLSGGSPVFVTLKQPDFHIDWEEVRKMISTKTRMIIINSPHNPTGKVLSEEDLLHLQKLTNGTNIIVVSTEHFEHLTYDNKQHKSVACFEKLLSKSFVISSLGAVFNINGWCISWCLAKEPLMSKFREVHQSQISSTITPLQYALSEFLKTYNNNFAEVTTFYQGKRNYFNRLMKDSPYTLLPSQGTYFQMIDFSNISDETDIEFAKRLITENNVAVMPISAFLTQKSKSKLLRICFAKENSTLEQAADLLIKNI</sequence>
<dbReference type="InterPro" id="IPR004839">
    <property type="entry name" value="Aminotransferase_I/II_large"/>
</dbReference>
<feature type="domain" description="Aminotransferase class I/classII large" evidence="5">
    <location>
        <begin position="29"/>
        <end position="367"/>
    </location>
</feature>